<reference evidence="2" key="2">
    <citation type="journal article" date="2015" name="ISME J.">
        <title>A new class of marine Euryarchaeota group II from the Mediterranean deep chlorophyll maximum.</title>
        <authorList>
            <person name="Martin-Cuadrado A.B."/>
            <person name="Garcia-Heredia I."/>
            <person name="Molto A.G."/>
            <person name="Lopez-Ubeda R."/>
            <person name="Kimes N."/>
            <person name="Lopez-Garcia P."/>
            <person name="Moreira D."/>
            <person name="Rodriguez-Valera F."/>
        </authorList>
    </citation>
    <scope>NUCLEOTIDE SEQUENCE</scope>
</reference>
<keyword evidence="1" id="KW-0472">Membrane</keyword>
<dbReference type="EMBL" id="KP211794">
    <property type="protein sequence ID" value="ANV78707.1"/>
    <property type="molecule type" value="Genomic_DNA"/>
</dbReference>
<reference evidence="2" key="1">
    <citation type="submission" date="2014-11" db="EMBL/GenBank/DDBJ databases">
        <authorList>
            <person name="Zhu J."/>
            <person name="Qi W."/>
            <person name="Song R."/>
        </authorList>
    </citation>
    <scope>NUCLEOTIDE SEQUENCE</scope>
</reference>
<evidence type="ECO:0000256" key="1">
    <source>
        <dbReference type="SAM" id="Phobius"/>
    </source>
</evidence>
<evidence type="ECO:0000313" key="2">
    <source>
        <dbReference type="EMBL" id="ANV78707.1"/>
    </source>
</evidence>
<proteinExistence type="predicted"/>
<feature type="transmembrane region" description="Helical" evidence="1">
    <location>
        <begin position="77"/>
        <end position="99"/>
    </location>
</feature>
<name>A0A1B1T8U5_9ARCH</name>
<feature type="transmembrane region" description="Helical" evidence="1">
    <location>
        <begin position="136"/>
        <end position="156"/>
    </location>
</feature>
<feature type="transmembrane region" description="Helical" evidence="1">
    <location>
        <begin position="47"/>
        <end position="65"/>
    </location>
</feature>
<dbReference type="AlphaFoldDB" id="A0A1B1T8U5"/>
<keyword evidence="1" id="KW-0812">Transmembrane</keyword>
<organism evidence="2">
    <name type="scientific">uncultured Poseidoniia archaeon</name>
    <dbReference type="NCBI Taxonomy" id="1697135"/>
    <lineage>
        <taxon>Archaea</taxon>
        <taxon>Methanobacteriati</taxon>
        <taxon>Thermoplasmatota</taxon>
        <taxon>Candidatus Poseidoniia</taxon>
        <taxon>environmental samples</taxon>
    </lineage>
</organism>
<keyword evidence="1" id="KW-1133">Transmembrane helix</keyword>
<feature type="transmembrane region" description="Helical" evidence="1">
    <location>
        <begin position="162"/>
        <end position="184"/>
    </location>
</feature>
<protein>
    <submittedName>
        <fullName evidence="2">Uncharacterized protein</fullName>
    </submittedName>
</protein>
<accession>A0A1B1T8U5</accession>
<sequence length="488" mass="54912">MGKESELPMPYGIGSSYGAGNQNSLYRRVHARDTGRKLWTRIASYRALQQIRIALLLLTPIYATLNYFKFENTDVRISIVLFVIIFLLFIPSFLAIIFAQMSARDRLQLKTSEGKKSMNSIPGTERIINTLRERRVLETTRLLAPLFSAILLYFISSFQTDIILGSILNGSAIILGIFCFLLSMSLDSTEIPMRDNQFPLLSLHAPTLHHSALEKVITEILIAHLDPETASYFEEWINSLKNKVRRHTNSEEAVEYLLRTLHLNSLNLLDENRMFTEIKRVFKVSAVDDLKSDTKFNLNSLQILLQHTKSWQPSFFRVIDRLVGDVQRGHSSIVEDEWRMDLEIPPLASEGQTDLIVMVHNFSRKERIIEIEIISAEGAPTTQVIRLQSPTSKRLRSSIDLGEGDEDLVNALTEKLDNCVTLWVGLAWPNTVSGSRPVQINLNLDTGETLISTVVNTAISAGAHAESAGNKMIDAASSVRELALSFAE</sequence>